<sequence length="187" mass="19872">MGKRAKQKQTPGIDEEWEADLPRWARIRDRRTSGRVIQEKHVGLDISPDGPRLPSPASDSSLAQAKPDQSTKQAETFPSRHTPVSPRLHHLGFCCCAFVLLLMGIAGVAIVFRVQLRDGLHATGDFVGGIASGLDGVFNGSGNKRMQDVPGLDQGMIGGTSPTSTSVVMSPTAISLTPSLSTSRVSA</sequence>
<keyword evidence="2" id="KW-1133">Transmembrane helix</keyword>
<keyword evidence="4" id="KW-1185">Reference proteome</keyword>
<evidence type="ECO:0000256" key="1">
    <source>
        <dbReference type="SAM" id="MobiDB-lite"/>
    </source>
</evidence>
<feature type="compositionally biased region" description="Polar residues" evidence="1">
    <location>
        <begin position="57"/>
        <end position="76"/>
    </location>
</feature>
<feature type="region of interest" description="Disordered" evidence="1">
    <location>
        <begin position="38"/>
        <end position="82"/>
    </location>
</feature>
<organism evidence="3 4">
    <name type="scientific">Gonapodya prolifera (strain JEL478)</name>
    <name type="common">Monoblepharis prolifera</name>
    <dbReference type="NCBI Taxonomy" id="1344416"/>
    <lineage>
        <taxon>Eukaryota</taxon>
        <taxon>Fungi</taxon>
        <taxon>Fungi incertae sedis</taxon>
        <taxon>Chytridiomycota</taxon>
        <taxon>Chytridiomycota incertae sedis</taxon>
        <taxon>Monoblepharidomycetes</taxon>
        <taxon>Monoblepharidales</taxon>
        <taxon>Gonapodyaceae</taxon>
        <taxon>Gonapodya</taxon>
    </lineage>
</organism>
<reference evidence="3 4" key="1">
    <citation type="journal article" date="2015" name="Genome Biol. Evol.">
        <title>Phylogenomic analyses indicate that early fungi evolved digesting cell walls of algal ancestors of land plants.</title>
        <authorList>
            <person name="Chang Y."/>
            <person name="Wang S."/>
            <person name="Sekimoto S."/>
            <person name="Aerts A.L."/>
            <person name="Choi C."/>
            <person name="Clum A."/>
            <person name="LaButti K.M."/>
            <person name="Lindquist E.A."/>
            <person name="Yee Ngan C."/>
            <person name="Ohm R.A."/>
            <person name="Salamov A.A."/>
            <person name="Grigoriev I.V."/>
            <person name="Spatafora J.W."/>
            <person name="Berbee M.L."/>
        </authorList>
    </citation>
    <scope>NUCLEOTIDE SEQUENCE [LARGE SCALE GENOMIC DNA]</scope>
    <source>
        <strain evidence="3 4">JEL478</strain>
    </source>
</reference>
<protein>
    <submittedName>
        <fullName evidence="3">Uncharacterized protein</fullName>
    </submittedName>
</protein>
<accession>A0A139A9L7</accession>
<evidence type="ECO:0000256" key="2">
    <source>
        <dbReference type="SAM" id="Phobius"/>
    </source>
</evidence>
<keyword evidence="2" id="KW-0472">Membrane</keyword>
<proteinExistence type="predicted"/>
<dbReference type="AlphaFoldDB" id="A0A139A9L7"/>
<keyword evidence="2" id="KW-0812">Transmembrane</keyword>
<name>A0A139A9L7_GONPJ</name>
<gene>
    <name evidence="3" type="ORF">M427DRAFT_58615</name>
</gene>
<dbReference type="EMBL" id="KQ965778">
    <property type="protein sequence ID" value="KXS13359.1"/>
    <property type="molecule type" value="Genomic_DNA"/>
</dbReference>
<feature type="transmembrane region" description="Helical" evidence="2">
    <location>
        <begin position="90"/>
        <end position="112"/>
    </location>
</feature>
<evidence type="ECO:0000313" key="3">
    <source>
        <dbReference type="EMBL" id="KXS13359.1"/>
    </source>
</evidence>
<dbReference type="Proteomes" id="UP000070544">
    <property type="component" value="Unassembled WGS sequence"/>
</dbReference>
<evidence type="ECO:0000313" key="4">
    <source>
        <dbReference type="Proteomes" id="UP000070544"/>
    </source>
</evidence>